<evidence type="ECO:0008006" key="3">
    <source>
        <dbReference type="Google" id="ProtNLM"/>
    </source>
</evidence>
<dbReference type="EMBL" id="FQZM01000008">
    <property type="protein sequence ID" value="SHI63807.1"/>
    <property type="molecule type" value="Genomic_DNA"/>
</dbReference>
<organism evidence="1 2">
    <name type="scientific">Desulfofundulus thermosubterraneus DSM 16057</name>
    <dbReference type="NCBI Taxonomy" id="1121432"/>
    <lineage>
        <taxon>Bacteria</taxon>
        <taxon>Bacillati</taxon>
        <taxon>Bacillota</taxon>
        <taxon>Clostridia</taxon>
        <taxon>Eubacteriales</taxon>
        <taxon>Peptococcaceae</taxon>
        <taxon>Desulfofundulus</taxon>
    </lineage>
</organism>
<sequence length="158" mass="17591">MHSEEEMRVIRPYLERVGLLLRYYERFGEEALTVAADFYNAAGKILGSEVSKSLSMGRNSANEIAAVLNHILMPEAPGRVENIATATDDGRVICKNDAFCPVLEAIKMTGAPLDKICRHFTWPWIEGIASSVNPNIKISVVKSRTWGDDCCLHIIEIQ</sequence>
<protein>
    <recommendedName>
        <fullName evidence="3">L-2-amino-thiazoline-4-carboxylic acid hydrolase</fullName>
    </recommendedName>
</protein>
<dbReference type="Proteomes" id="UP000184529">
    <property type="component" value="Unassembled WGS sequence"/>
</dbReference>
<proteinExistence type="predicted"/>
<dbReference type="STRING" id="1121432.SAMN02745219_00739"/>
<dbReference type="RefSeq" id="WP_072867417.1">
    <property type="nucleotide sequence ID" value="NZ_FQZM01000008.1"/>
</dbReference>
<name>A0A1M6CS07_9FIRM</name>
<keyword evidence="2" id="KW-1185">Reference proteome</keyword>
<gene>
    <name evidence="1" type="ORF">SAMN02745219_00739</name>
</gene>
<dbReference type="AlphaFoldDB" id="A0A1M6CS07"/>
<evidence type="ECO:0000313" key="2">
    <source>
        <dbReference type="Proteomes" id="UP000184529"/>
    </source>
</evidence>
<accession>A0A1M6CS07</accession>
<reference evidence="2" key="1">
    <citation type="submission" date="2016-11" db="EMBL/GenBank/DDBJ databases">
        <authorList>
            <person name="Varghese N."/>
            <person name="Submissions S."/>
        </authorList>
    </citation>
    <scope>NUCLEOTIDE SEQUENCE [LARGE SCALE GENOMIC DNA]</scope>
    <source>
        <strain evidence="2">DSM 16057</strain>
    </source>
</reference>
<evidence type="ECO:0000313" key="1">
    <source>
        <dbReference type="EMBL" id="SHI63807.1"/>
    </source>
</evidence>